<evidence type="ECO:0000313" key="2">
    <source>
        <dbReference type="Proteomes" id="UP001152759"/>
    </source>
</evidence>
<dbReference type="Gene3D" id="3.30.230.90">
    <property type="match status" value="1"/>
</dbReference>
<evidence type="ECO:0000313" key="1">
    <source>
        <dbReference type="EMBL" id="CAH0396198.1"/>
    </source>
</evidence>
<protein>
    <recommendedName>
        <fullName evidence="3">Proteasome assembly chaperone 3</fullName>
    </recommendedName>
</protein>
<evidence type="ECO:0008006" key="3">
    <source>
        <dbReference type="Google" id="ProtNLM"/>
    </source>
</evidence>
<sequence>MSFKTIGVKLDGVPTDIVIGNFTNNIFIVLTQVKKFGSIISVKPEAFKTAEGQQQVYDVRNLLGLEKESSLVAARFLAEQLEVPKPIIFSISLKDDSPRVLKSIKKVLLDNKCW</sequence>
<accession>A0A9P0FAA2</accession>
<proteinExistence type="predicted"/>
<dbReference type="PANTHER" id="PTHR31051">
    <property type="entry name" value="PROTEASOME ASSEMBLY CHAPERONE 3"/>
    <property type="match status" value="1"/>
</dbReference>
<dbReference type="AlphaFoldDB" id="A0A9P0FAA2"/>
<dbReference type="Proteomes" id="UP001152759">
    <property type="component" value="Chromosome 9"/>
</dbReference>
<gene>
    <name evidence="1" type="ORF">BEMITA_LOCUS14290</name>
</gene>
<name>A0A9P0FAA2_BEMTA</name>
<dbReference type="Pfam" id="PF10178">
    <property type="entry name" value="PAC3"/>
    <property type="match status" value="1"/>
</dbReference>
<dbReference type="PANTHER" id="PTHR31051:SF1">
    <property type="entry name" value="PROTEASOME ASSEMBLY CHAPERONE 3"/>
    <property type="match status" value="1"/>
</dbReference>
<dbReference type="InterPro" id="IPR018788">
    <property type="entry name" value="Proteasome_assmbl_chp_3"/>
</dbReference>
<dbReference type="InterPro" id="IPR053720">
    <property type="entry name" value="Psm_Assembly_Chaperone"/>
</dbReference>
<organism evidence="1 2">
    <name type="scientific">Bemisia tabaci</name>
    <name type="common">Sweetpotato whitefly</name>
    <name type="synonym">Aleurodes tabaci</name>
    <dbReference type="NCBI Taxonomy" id="7038"/>
    <lineage>
        <taxon>Eukaryota</taxon>
        <taxon>Metazoa</taxon>
        <taxon>Ecdysozoa</taxon>
        <taxon>Arthropoda</taxon>
        <taxon>Hexapoda</taxon>
        <taxon>Insecta</taxon>
        <taxon>Pterygota</taxon>
        <taxon>Neoptera</taxon>
        <taxon>Paraneoptera</taxon>
        <taxon>Hemiptera</taxon>
        <taxon>Sternorrhyncha</taxon>
        <taxon>Aleyrodoidea</taxon>
        <taxon>Aleyrodidae</taxon>
        <taxon>Aleyrodinae</taxon>
        <taxon>Bemisia</taxon>
    </lineage>
</organism>
<reference evidence="1" key="1">
    <citation type="submission" date="2021-12" db="EMBL/GenBank/DDBJ databases">
        <authorList>
            <person name="King R."/>
        </authorList>
    </citation>
    <scope>NUCLEOTIDE SEQUENCE</scope>
</reference>
<keyword evidence="2" id="KW-1185">Reference proteome</keyword>
<dbReference type="GO" id="GO:0043248">
    <property type="term" value="P:proteasome assembly"/>
    <property type="evidence" value="ECO:0007669"/>
    <property type="project" value="InterPro"/>
</dbReference>
<dbReference type="EMBL" id="OU963870">
    <property type="protein sequence ID" value="CAH0396198.1"/>
    <property type="molecule type" value="Genomic_DNA"/>
</dbReference>